<dbReference type="RefSeq" id="WP_098193317.1">
    <property type="nucleotide sequence ID" value="NZ_CP023777.1"/>
</dbReference>
<comment type="similarity">
    <text evidence="2">Belongs to the MscS (TC 1.A.23) family.</text>
</comment>
<gene>
    <name evidence="11" type="ORF">COR50_06900</name>
</gene>
<keyword evidence="12" id="KW-1185">Reference proteome</keyword>
<dbReference type="InterPro" id="IPR023408">
    <property type="entry name" value="MscS_beta-dom_sf"/>
</dbReference>
<dbReference type="KEGG" id="cbae:COR50_06900"/>
<feature type="transmembrane region" description="Helical" evidence="7">
    <location>
        <begin position="94"/>
        <end position="119"/>
    </location>
</feature>
<name>A0A291QSQ2_9BACT</name>
<dbReference type="Gene3D" id="2.30.30.60">
    <property type="match status" value="1"/>
</dbReference>
<sequence>MNDFLSQTFMGNTVQDYGIALITIVVGFVIIAFLRKIVLANLKKWTSKTDNKVDDFIYEQVEKSLLPIAYFGVIYFAIMPLVHSERAIKVIHVAWVFFASFFVIRMLTAIIKYLILRYLEKDGDQDKEKQIKGLMVIITIVIWMLGLVFIMSNLGFDVTAMITGLGIGGVAIALATQHILGDLFSYFVILFDRPFEIGDFIVLEDKSGVVEYIGIKTTRLRTLSGEELICSNTDLTNSRIHNFRRMDQRRVVATITVTYDTTTEQLKMIPGLIQDIITKVEGVRFDRAHFSNMGAFSLDFEVVYYVLTSDYVKYMDVQQEIYLQIFQVLQDHGINFAFPEQVVNLRQLPVPKEQ</sequence>
<protein>
    <submittedName>
        <fullName evidence="11">Mechanosensitive ion channel protein MscS</fullName>
    </submittedName>
</protein>
<evidence type="ECO:0000259" key="10">
    <source>
        <dbReference type="Pfam" id="PF21088"/>
    </source>
</evidence>
<feature type="transmembrane region" description="Helical" evidence="7">
    <location>
        <begin position="158"/>
        <end position="176"/>
    </location>
</feature>
<dbReference type="GO" id="GO:0008381">
    <property type="term" value="F:mechanosensitive monoatomic ion channel activity"/>
    <property type="evidence" value="ECO:0007669"/>
    <property type="project" value="UniProtKB-ARBA"/>
</dbReference>
<evidence type="ECO:0000256" key="2">
    <source>
        <dbReference type="ARBA" id="ARBA00008017"/>
    </source>
</evidence>
<dbReference type="SUPFAM" id="SSF82689">
    <property type="entry name" value="Mechanosensitive channel protein MscS (YggB), C-terminal domain"/>
    <property type="match status" value="1"/>
</dbReference>
<evidence type="ECO:0000256" key="3">
    <source>
        <dbReference type="ARBA" id="ARBA00022475"/>
    </source>
</evidence>
<keyword evidence="6 7" id="KW-0472">Membrane</keyword>
<dbReference type="InterPro" id="IPR049278">
    <property type="entry name" value="MS_channel_C"/>
</dbReference>
<dbReference type="InterPro" id="IPR011066">
    <property type="entry name" value="MscS_channel_C_sf"/>
</dbReference>
<comment type="subcellular location">
    <subcellularLocation>
        <location evidence="1">Cell membrane</location>
        <topology evidence="1">Multi-pass membrane protein</topology>
    </subcellularLocation>
</comment>
<keyword evidence="3" id="KW-1003">Cell membrane</keyword>
<dbReference type="SUPFAM" id="SSF82861">
    <property type="entry name" value="Mechanosensitive channel protein MscS (YggB), transmembrane region"/>
    <property type="match status" value="1"/>
</dbReference>
<evidence type="ECO:0000259" key="8">
    <source>
        <dbReference type="Pfam" id="PF00924"/>
    </source>
</evidence>
<feature type="domain" description="Mechanosensitive ion channel MscS C-terminal" evidence="9">
    <location>
        <begin position="251"/>
        <end position="336"/>
    </location>
</feature>
<evidence type="ECO:0000256" key="4">
    <source>
        <dbReference type="ARBA" id="ARBA00022692"/>
    </source>
</evidence>
<feature type="transmembrane region" description="Helical" evidence="7">
    <location>
        <begin position="17"/>
        <end position="34"/>
    </location>
</feature>
<dbReference type="SUPFAM" id="SSF50182">
    <property type="entry name" value="Sm-like ribonucleoproteins"/>
    <property type="match status" value="1"/>
</dbReference>
<dbReference type="InterPro" id="IPR006685">
    <property type="entry name" value="MscS_channel_2nd"/>
</dbReference>
<dbReference type="OrthoDB" id="9809206at2"/>
<reference evidence="11 12" key="1">
    <citation type="submission" date="2017-10" db="EMBL/GenBank/DDBJ databases">
        <title>Paenichitinophaga pekingensis gen. nov., sp. nov., isolated from activated sludge.</title>
        <authorList>
            <person name="Jin D."/>
            <person name="Kong X."/>
            <person name="Deng Y."/>
            <person name="Bai Z."/>
        </authorList>
    </citation>
    <scope>NUCLEOTIDE SEQUENCE [LARGE SCALE GENOMIC DNA]</scope>
    <source>
        <strain evidence="11 12">13</strain>
    </source>
</reference>
<feature type="domain" description="Mechanosensitive ion channel MscS" evidence="8">
    <location>
        <begin position="179"/>
        <end position="245"/>
    </location>
</feature>
<dbReference type="GO" id="GO:0005886">
    <property type="term" value="C:plasma membrane"/>
    <property type="evidence" value="ECO:0007669"/>
    <property type="project" value="UniProtKB-SubCell"/>
</dbReference>
<evidence type="ECO:0000256" key="5">
    <source>
        <dbReference type="ARBA" id="ARBA00022989"/>
    </source>
</evidence>
<evidence type="ECO:0000256" key="1">
    <source>
        <dbReference type="ARBA" id="ARBA00004651"/>
    </source>
</evidence>
<feature type="transmembrane region" description="Helical" evidence="7">
    <location>
        <begin position="131"/>
        <end position="152"/>
    </location>
</feature>
<dbReference type="InterPro" id="IPR011014">
    <property type="entry name" value="MscS_channel_TM-2"/>
</dbReference>
<dbReference type="Pfam" id="PF00924">
    <property type="entry name" value="MS_channel_2nd"/>
    <property type="match status" value="1"/>
</dbReference>
<keyword evidence="5 7" id="KW-1133">Transmembrane helix</keyword>
<dbReference type="Proteomes" id="UP000220133">
    <property type="component" value="Chromosome"/>
</dbReference>
<dbReference type="PANTHER" id="PTHR30566">
    <property type="entry name" value="YNAI-RELATED MECHANOSENSITIVE ION CHANNEL"/>
    <property type="match status" value="1"/>
</dbReference>
<feature type="domain" description="Mechanosensitive ion channel transmembrane helices 2/3" evidence="10">
    <location>
        <begin position="137"/>
        <end position="177"/>
    </location>
</feature>
<evidence type="ECO:0000313" key="12">
    <source>
        <dbReference type="Proteomes" id="UP000220133"/>
    </source>
</evidence>
<dbReference type="EMBL" id="CP023777">
    <property type="protein sequence ID" value="ATL46931.1"/>
    <property type="molecule type" value="Genomic_DNA"/>
</dbReference>
<evidence type="ECO:0000259" key="9">
    <source>
        <dbReference type="Pfam" id="PF21082"/>
    </source>
</evidence>
<feature type="transmembrane region" description="Helical" evidence="7">
    <location>
        <begin position="65"/>
        <end position="82"/>
    </location>
</feature>
<dbReference type="AlphaFoldDB" id="A0A291QSQ2"/>
<organism evidence="11 12">
    <name type="scientific">Chitinophaga caeni</name>
    <dbReference type="NCBI Taxonomy" id="2029983"/>
    <lineage>
        <taxon>Bacteria</taxon>
        <taxon>Pseudomonadati</taxon>
        <taxon>Bacteroidota</taxon>
        <taxon>Chitinophagia</taxon>
        <taxon>Chitinophagales</taxon>
        <taxon>Chitinophagaceae</taxon>
        <taxon>Chitinophaga</taxon>
    </lineage>
</organism>
<evidence type="ECO:0000313" key="11">
    <source>
        <dbReference type="EMBL" id="ATL46931.1"/>
    </source>
</evidence>
<accession>A0A291QSQ2</accession>
<keyword evidence="4 7" id="KW-0812">Transmembrane</keyword>
<dbReference type="InterPro" id="IPR049142">
    <property type="entry name" value="MS_channel_1st"/>
</dbReference>
<dbReference type="Pfam" id="PF21082">
    <property type="entry name" value="MS_channel_3rd"/>
    <property type="match status" value="1"/>
</dbReference>
<dbReference type="Pfam" id="PF21088">
    <property type="entry name" value="MS_channel_1st"/>
    <property type="match status" value="1"/>
</dbReference>
<evidence type="ECO:0000256" key="7">
    <source>
        <dbReference type="SAM" id="Phobius"/>
    </source>
</evidence>
<proteinExistence type="inferred from homology"/>
<dbReference type="InterPro" id="IPR010920">
    <property type="entry name" value="LSM_dom_sf"/>
</dbReference>
<dbReference type="Gene3D" id="3.30.70.100">
    <property type="match status" value="1"/>
</dbReference>
<evidence type="ECO:0000256" key="6">
    <source>
        <dbReference type="ARBA" id="ARBA00023136"/>
    </source>
</evidence>
<dbReference type="Gene3D" id="1.10.287.1260">
    <property type="match status" value="1"/>
</dbReference>
<dbReference type="PANTHER" id="PTHR30566:SF25">
    <property type="entry name" value="INNER MEMBRANE PROTEIN"/>
    <property type="match status" value="1"/>
</dbReference>